<sequence length="154" mass="17228">MASKYPVKQVSVSRFIAATPESIFDVLADPAKHPIIDGSGSLKKVKGNPGRLELGSRFSMGMKIIFNYSIKNTVVEFEEGRRISWRHFGRHIWRYTLEPVEGGTEVTETFDWAPAISPGMIERQGYPTKHPIDMAKTLERLDTYVTTGEIPGAS</sequence>
<dbReference type="EMBL" id="CAFBNC010000047">
    <property type="protein sequence ID" value="CAB4937648.1"/>
    <property type="molecule type" value="Genomic_DNA"/>
</dbReference>
<dbReference type="Gene3D" id="3.30.530.20">
    <property type="match status" value="1"/>
</dbReference>
<dbReference type="Pfam" id="PF10604">
    <property type="entry name" value="Polyketide_cyc2"/>
    <property type="match status" value="1"/>
</dbReference>
<organism evidence="1">
    <name type="scientific">freshwater metagenome</name>
    <dbReference type="NCBI Taxonomy" id="449393"/>
    <lineage>
        <taxon>unclassified sequences</taxon>
        <taxon>metagenomes</taxon>
        <taxon>ecological metagenomes</taxon>
    </lineage>
</organism>
<dbReference type="InterPro" id="IPR023393">
    <property type="entry name" value="START-like_dom_sf"/>
</dbReference>
<proteinExistence type="predicted"/>
<dbReference type="AlphaFoldDB" id="A0A6J5YEM4"/>
<dbReference type="SUPFAM" id="SSF55961">
    <property type="entry name" value="Bet v1-like"/>
    <property type="match status" value="1"/>
</dbReference>
<name>A0A6J5YEM4_9ZZZZ</name>
<evidence type="ECO:0000313" key="1">
    <source>
        <dbReference type="EMBL" id="CAB4322887.1"/>
    </source>
</evidence>
<dbReference type="InterPro" id="IPR019587">
    <property type="entry name" value="Polyketide_cyclase/dehydratase"/>
</dbReference>
<dbReference type="EMBL" id="CAEMXZ010000019">
    <property type="protein sequence ID" value="CAB4322887.1"/>
    <property type="molecule type" value="Genomic_DNA"/>
</dbReference>
<gene>
    <name evidence="1" type="ORF">UFOPK1392_00628</name>
    <name evidence="2" type="ORF">UFOPK3733_01077</name>
</gene>
<evidence type="ECO:0000313" key="2">
    <source>
        <dbReference type="EMBL" id="CAB4937648.1"/>
    </source>
</evidence>
<accession>A0A6J5YEM4</accession>
<reference evidence="1" key="1">
    <citation type="submission" date="2020-05" db="EMBL/GenBank/DDBJ databases">
        <authorList>
            <person name="Chiriac C."/>
            <person name="Salcher M."/>
            <person name="Ghai R."/>
            <person name="Kavagutti S V."/>
        </authorList>
    </citation>
    <scope>NUCLEOTIDE SEQUENCE</scope>
</reference>
<protein>
    <submittedName>
        <fullName evidence="1">Unannotated protein</fullName>
    </submittedName>
</protein>